<reference evidence="4" key="1">
    <citation type="submission" date="2009-07" db="EMBL/GenBank/DDBJ databases">
        <title>Complete genome sequence of Zobellia galactanivorans Dsij.</title>
        <authorList>
            <consortium name="Genoscope - CEA"/>
        </authorList>
    </citation>
    <scope>NUCLEOTIDE SEQUENCE [LARGE SCALE GENOMIC DNA]</scope>
    <source>
        <strain evidence="4">DSM 12802 / CCUG 47099 / CIP 106680 / NCIMB 13871 / Dsij</strain>
    </source>
</reference>
<evidence type="ECO:0000313" key="3">
    <source>
        <dbReference type="EMBL" id="CAZ94799.1"/>
    </source>
</evidence>
<gene>
    <name evidence="3" type="ordered locus">zobellia_733</name>
</gene>
<feature type="region of interest" description="Disordered" evidence="2">
    <location>
        <begin position="609"/>
        <end position="629"/>
    </location>
</feature>
<sequence length="1180" mass="123085">MQKRISIPLFLIGFFIIGFAQAQVKIGDNPQTIDPSSILELESSNKVLVITRVDESQMASIVPNRGAMVYNTTADCIYYYDGTAWISMCEAAGGLITDPELNAESTIAITPTPNGNTIEIAPNSINSEQIRDGGINGIDIQDGSIGQGKLQDNSVTQNKLAENSVGAFALDNDNINLSDFTNDQGFITSADIVSANAGNSITPDANGAAFFDASTLENNIAANTTAIAADGDTNATNEIQILNLNTTTNELSLSRGGGSVTLPTSSGSDTKIIDGTNTTVSGTGVVGDEYRINVANEVDGSITNELITSAVLNAANELVITEPGNLTTVDLSPLAGGGDDDQTAAEVPFTATGNTTSTNVQDAIVEIQTEVDGLSAGGEANTASNAGIGGVGITLTKSGTDLPFKSINAGDAGIISVTDDAANNEIDIDIIPATAPITSDKMLITNSTSNQVEWADIPTGTTTPTLAEVLATAGGNSAGNLQITNLGDPTAAQDAATKKYVDDNNALPDAQIFVGDAAGVKQAVALSGDATIDNTGVLTIQNDSVTSAKIKDGTITLDDLSDMGATSNGEIIQWDTSANSGAGGWTIADNSGGHNGTAKAIFYADDDGTPTTADDNDNTRDDGGFYYDPEGRKVSGSGYGALYIGLDGGPQSTEAKVHIADNFAGVAYALQLQNQNANTPGKTTGILFSTETVGTFGKGALVYERQESWARGDFHFLQNDTFGPGTEVNPTLADKAFTIKNNKDIVLYNGIEIAGDRGDDGQVLTSTGTGAVTWKDVSDVALPTGGAADQLLVYDGTDATWSNNTATKVKLATPIDIDGDTTPEEDVEAAINKLNDLTVKGTTGSIFFADTDGSATDENSELYWSTADKRLGIGTNSPSEKLHINGNVEISNGNLIARNGAGSNEQVLTTNASGETVWATPDNLSATDITLTEDRTIEMDGNDFLFDTDGGNVGIGDLPGAPQVQLDVNGAIRSRGGFEATGGTDNNPGYGFFTNGDSNTGMFRASEDNLGLSTAGTEALRVDASQNVGIGTATPVEKLHVAGNVQVDGTVSTTADISSGGDILLNGNTVVPDYVFQKYFLGSSDLKEDYHFNNLKEIEAFIKKNHHLPGVTSAVKAQEEGHWNLSESNLQNLEKIEELFLHTIEQEKEIHKLKAEKEAMAQELKSIKNDLEEIKALLKK</sequence>
<evidence type="ECO:0000256" key="2">
    <source>
        <dbReference type="SAM" id="MobiDB-lite"/>
    </source>
</evidence>
<keyword evidence="1" id="KW-0175">Coiled coil</keyword>
<dbReference type="Proteomes" id="UP000008898">
    <property type="component" value="Chromosome"/>
</dbReference>
<dbReference type="EMBL" id="FP476056">
    <property type="protein sequence ID" value="CAZ94799.1"/>
    <property type="molecule type" value="Genomic_DNA"/>
</dbReference>
<feature type="coiled-coil region" evidence="1">
    <location>
        <begin position="1143"/>
        <end position="1177"/>
    </location>
</feature>
<organism evidence="3 4">
    <name type="scientific">Zobellia galactanivorans (strain DSM 12802 / CCUG 47099 / CIP 106680 / NCIMB 13871 / Dsij)</name>
    <dbReference type="NCBI Taxonomy" id="63186"/>
    <lineage>
        <taxon>Bacteria</taxon>
        <taxon>Pseudomonadati</taxon>
        <taxon>Bacteroidota</taxon>
        <taxon>Flavobacteriia</taxon>
        <taxon>Flavobacteriales</taxon>
        <taxon>Flavobacteriaceae</taxon>
        <taxon>Zobellia</taxon>
    </lineage>
</organism>
<dbReference type="STRING" id="63186.ZOBELLIA_733"/>
<name>G0L9S9_ZOBGA</name>
<dbReference type="HOGENOM" id="CLU_273092_0_0_10"/>
<evidence type="ECO:0000313" key="4">
    <source>
        <dbReference type="Proteomes" id="UP000008898"/>
    </source>
</evidence>
<dbReference type="OrthoDB" id="9808953at2"/>
<dbReference type="PATRIC" id="fig|63186.3.peg.722"/>
<dbReference type="KEGG" id="zga:ZOBELLIA_733"/>
<dbReference type="RefSeq" id="WP_013992111.1">
    <property type="nucleotide sequence ID" value="NC_015844.1"/>
</dbReference>
<reference evidence="3 4" key="2">
    <citation type="journal article" date="2012" name="Environ. Microbiol.">
        <title>Characterization of the first alginolytic operons in a marine bacterium: from their emergence in marine Flavobacteriia to their independent transfers to marine Proteobacteria and human gut Bacteroides.</title>
        <authorList>
            <person name="Thomas F."/>
            <person name="Barbeyron T."/>
            <person name="Tonon T."/>
            <person name="Genicot S."/>
            <person name="Czjzek M."/>
            <person name="Michel G."/>
        </authorList>
    </citation>
    <scope>NUCLEOTIDE SEQUENCE [LARGE SCALE GENOMIC DNA]</scope>
    <source>
        <strain evidence="4">DSM 12802 / CCUG 47099 / CIP 106680 / NCIMB 13871 / Dsij</strain>
    </source>
</reference>
<proteinExistence type="predicted"/>
<keyword evidence="4" id="KW-1185">Reference proteome</keyword>
<feature type="compositionally biased region" description="Basic and acidic residues" evidence="2">
    <location>
        <begin position="617"/>
        <end position="629"/>
    </location>
</feature>
<dbReference type="AlphaFoldDB" id="G0L9S9"/>
<protein>
    <submittedName>
        <fullName evidence="3">Conserved hypothetical periplasmic protein</fullName>
    </submittedName>
</protein>
<evidence type="ECO:0000256" key="1">
    <source>
        <dbReference type="SAM" id="Coils"/>
    </source>
</evidence>
<accession>G0L9S9</accession>